<organism evidence="1 2">
    <name type="scientific">Catenaria anguillulae PL171</name>
    <dbReference type="NCBI Taxonomy" id="765915"/>
    <lineage>
        <taxon>Eukaryota</taxon>
        <taxon>Fungi</taxon>
        <taxon>Fungi incertae sedis</taxon>
        <taxon>Blastocladiomycota</taxon>
        <taxon>Blastocladiomycetes</taxon>
        <taxon>Blastocladiales</taxon>
        <taxon>Catenariaceae</taxon>
        <taxon>Catenaria</taxon>
    </lineage>
</organism>
<dbReference type="AlphaFoldDB" id="A0A1Y2H9X5"/>
<protein>
    <submittedName>
        <fullName evidence="1">Uncharacterized protein</fullName>
    </submittedName>
</protein>
<keyword evidence="2" id="KW-1185">Reference proteome</keyword>
<feature type="non-terminal residue" evidence="1">
    <location>
        <position position="144"/>
    </location>
</feature>
<evidence type="ECO:0000313" key="1">
    <source>
        <dbReference type="EMBL" id="ORZ30804.1"/>
    </source>
</evidence>
<sequence>MYISMPPAPSNKPVPNRRVLALSLCSQWRQGEYATFSATFSLTCNRTELAGVLLAAASLLLRWWILWMMPEQTYLIVTRPHSPSAAVNVLGGSRFLDIVFSSIRGELVRIYASPIAGLCNYNCKFFGYWFGPNGDSPPYDLDRD</sequence>
<reference evidence="1 2" key="1">
    <citation type="submission" date="2016-07" db="EMBL/GenBank/DDBJ databases">
        <title>Pervasive Adenine N6-methylation of Active Genes in Fungi.</title>
        <authorList>
            <consortium name="DOE Joint Genome Institute"/>
            <person name="Mondo S.J."/>
            <person name="Dannebaum R.O."/>
            <person name="Kuo R.C."/>
            <person name="Labutti K."/>
            <person name="Haridas S."/>
            <person name="Kuo A."/>
            <person name="Salamov A."/>
            <person name="Ahrendt S.R."/>
            <person name="Lipzen A."/>
            <person name="Sullivan W."/>
            <person name="Andreopoulos W.B."/>
            <person name="Clum A."/>
            <person name="Lindquist E."/>
            <person name="Daum C."/>
            <person name="Ramamoorthy G.K."/>
            <person name="Gryganskyi A."/>
            <person name="Culley D."/>
            <person name="Magnuson J.K."/>
            <person name="James T.Y."/>
            <person name="O'Malley M.A."/>
            <person name="Stajich J.E."/>
            <person name="Spatafora J.W."/>
            <person name="Visel A."/>
            <person name="Grigoriev I.V."/>
        </authorList>
    </citation>
    <scope>NUCLEOTIDE SEQUENCE [LARGE SCALE GENOMIC DNA]</scope>
    <source>
        <strain evidence="1 2">PL171</strain>
    </source>
</reference>
<comment type="caution">
    <text evidence="1">The sequence shown here is derived from an EMBL/GenBank/DDBJ whole genome shotgun (WGS) entry which is preliminary data.</text>
</comment>
<dbReference type="EMBL" id="MCFL01000074">
    <property type="protein sequence ID" value="ORZ30804.1"/>
    <property type="molecule type" value="Genomic_DNA"/>
</dbReference>
<gene>
    <name evidence="1" type="ORF">BCR44DRAFT_1443855</name>
</gene>
<name>A0A1Y2H9X5_9FUNG</name>
<proteinExistence type="predicted"/>
<evidence type="ECO:0000313" key="2">
    <source>
        <dbReference type="Proteomes" id="UP000193411"/>
    </source>
</evidence>
<dbReference type="Proteomes" id="UP000193411">
    <property type="component" value="Unassembled WGS sequence"/>
</dbReference>
<accession>A0A1Y2H9X5</accession>